<organism evidence="8 9">
    <name type="scientific">Ferrimonas marina</name>
    <dbReference type="NCBI Taxonomy" id="299255"/>
    <lineage>
        <taxon>Bacteria</taxon>
        <taxon>Pseudomonadati</taxon>
        <taxon>Pseudomonadota</taxon>
        <taxon>Gammaproteobacteria</taxon>
        <taxon>Alteromonadales</taxon>
        <taxon>Ferrimonadaceae</taxon>
        <taxon>Ferrimonas</taxon>
    </lineage>
</organism>
<feature type="transmembrane region" description="Helical" evidence="7">
    <location>
        <begin position="68"/>
        <end position="89"/>
    </location>
</feature>
<comment type="similarity">
    <text evidence="2">Belongs to the purine-cytosine permease (2.A.39) family.</text>
</comment>
<evidence type="ECO:0000256" key="4">
    <source>
        <dbReference type="ARBA" id="ARBA00022989"/>
    </source>
</evidence>
<feature type="transmembrane region" description="Helical" evidence="7">
    <location>
        <begin position="36"/>
        <end position="56"/>
    </location>
</feature>
<dbReference type="EMBL" id="FQXG01000002">
    <property type="protein sequence ID" value="SHH31078.1"/>
    <property type="molecule type" value="Genomic_DNA"/>
</dbReference>
<comment type="subcellular location">
    <subcellularLocation>
        <location evidence="1">Membrane</location>
        <topology evidence="1">Multi-pass membrane protein</topology>
    </subcellularLocation>
</comment>
<protein>
    <submittedName>
        <fullName evidence="8">Cytosine permease</fullName>
    </submittedName>
</protein>
<feature type="transmembrane region" description="Helical" evidence="7">
    <location>
        <begin position="385"/>
        <end position="404"/>
    </location>
</feature>
<dbReference type="PANTHER" id="PTHR30569">
    <property type="entry name" value="CYTOSINE TRANSPORTER CODB"/>
    <property type="match status" value="1"/>
</dbReference>
<dbReference type="InterPro" id="IPR001248">
    <property type="entry name" value="Pur-cyt_permease"/>
</dbReference>
<feature type="transmembrane region" description="Helical" evidence="7">
    <location>
        <begin position="284"/>
        <end position="308"/>
    </location>
</feature>
<dbReference type="Gene3D" id="1.10.4160.10">
    <property type="entry name" value="Hydantoin permease"/>
    <property type="match status" value="1"/>
</dbReference>
<keyword evidence="4 7" id="KW-1133">Transmembrane helix</keyword>
<evidence type="ECO:0000313" key="9">
    <source>
        <dbReference type="Proteomes" id="UP000184268"/>
    </source>
</evidence>
<dbReference type="GO" id="GO:0015209">
    <property type="term" value="F:cytosine transmembrane transporter activity"/>
    <property type="evidence" value="ECO:0007669"/>
    <property type="project" value="InterPro"/>
</dbReference>
<feature type="transmembrane region" description="Helical" evidence="7">
    <location>
        <begin position="110"/>
        <end position="130"/>
    </location>
</feature>
<dbReference type="OrthoDB" id="9780088at2"/>
<evidence type="ECO:0000256" key="6">
    <source>
        <dbReference type="SAM" id="MobiDB-lite"/>
    </source>
</evidence>
<proteinExistence type="inferred from homology"/>
<feature type="transmembrane region" description="Helical" evidence="7">
    <location>
        <begin position="209"/>
        <end position="229"/>
    </location>
</feature>
<reference evidence="9" key="1">
    <citation type="submission" date="2016-11" db="EMBL/GenBank/DDBJ databases">
        <authorList>
            <person name="Varghese N."/>
            <person name="Submissions S."/>
        </authorList>
    </citation>
    <scope>NUCLEOTIDE SEQUENCE [LARGE SCALE GENOMIC DNA]</scope>
    <source>
        <strain evidence="9">DSM 16917</strain>
    </source>
</reference>
<dbReference type="AlphaFoldDB" id="A0A1M5RYG8"/>
<dbReference type="PANTHER" id="PTHR30569:SF0">
    <property type="entry name" value="CYTOSINE PERMEASE"/>
    <property type="match status" value="1"/>
</dbReference>
<sequence>MMKSQPCNAAVQPHDPSPLEDFATTRVPESRTLNGWRVGMVNGGLAFTVPGLITGLELGRALGFYQALWAFVLGGLLLSLLGAVMGVVGRDNRLTACMINRSVFGRYGSVLLNLAFAAALLGWYGVNMNLFSYVAGEWSLALFGSSPNPWVFELLGGVVFTLTALYGFRLIERLSTAFVPVLILVTLAMAWLSLGQGGSALPAPSGEMGLAEAISIVVGSFIVSVVLMPDFSRFARDRSDAVVASFWPFLGLCTLVYVIAAYAGARTGSDDVLQVMLLLGMGKLAFIALVLSSWLSTAVNLYSSALGLNAVFTGQKMWRIAALAGVLGTLAAWLNLLDSFTDFLFGLSVLFTPVAAIVVVDFWGRRGGQAYDQAALPKRWNGPALLAWAAGVAMAVAVNQGWARLSGQEVLDALAVTVLCYWVLAKVWPAQPGTDS</sequence>
<dbReference type="GO" id="GO:0005886">
    <property type="term" value="C:plasma membrane"/>
    <property type="evidence" value="ECO:0007669"/>
    <property type="project" value="TreeGrafter"/>
</dbReference>
<evidence type="ECO:0000313" key="8">
    <source>
        <dbReference type="EMBL" id="SHH31078.1"/>
    </source>
</evidence>
<feature type="transmembrane region" description="Helical" evidence="7">
    <location>
        <begin position="343"/>
        <end position="364"/>
    </location>
</feature>
<evidence type="ECO:0000256" key="1">
    <source>
        <dbReference type="ARBA" id="ARBA00004141"/>
    </source>
</evidence>
<evidence type="ECO:0000256" key="2">
    <source>
        <dbReference type="ARBA" id="ARBA00008974"/>
    </source>
</evidence>
<dbReference type="Proteomes" id="UP000184268">
    <property type="component" value="Unassembled WGS sequence"/>
</dbReference>
<feature type="transmembrane region" description="Helical" evidence="7">
    <location>
        <begin position="150"/>
        <end position="168"/>
    </location>
</feature>
<feature type="region of interest" description="Disordered" evidence="6">
    <location>
        <begin position="1"/>
        <end position="22"/>
    </location>
</feature>
<keyword evidence="3 7" id="KW-0812">Transmembrane</keyword>
<keyword evidence="5 7" id="KW-0472">Membrane</keyword>
<feature type="transmembrane region" description="Helical" evidence="7">
    <location>
        <begin position="175"/>
        <end position="194"/>
    </location>
</feature>
<dbReference type="InterPro" id="IPR030191">
    <property type="entry name" value="CodB"/>
</dbReference>
<name>A0A1M5RYG8_9GAMM</name>
<dbReference type="STRING" id="299255.SAMN02745129_1794"/>
<evidence type="ECO:0000256" key="7">
    <source>
        <dbReference type="SAM" id="Phobius"/>
    </source>
</evidence>
<gene>
    <name evidence="8" type="ORF">SAMN02745129_1794</name>
</gene>
<evidence type="ECO:0000256" key="3">
    <source>
        <dbReference type="ARBA" id="ARBA00022692"/>
    </source>
</evidence>
<accession>A0A1M5RYG8</accession>
<feature type="transmembrane region" description="Helical" evidence="7">
    <location>
        <begin position="241"/>
        <end position="264"/>
    </location>
</feature>
<keyword evidence="9" id="KW-1185">Reference proteome</keyword>
<evidence type="ECO:0000256" key="5">
    <source>
        <dbReference type="ARBA" id="ARBA00023136"/>
    </source>
</evidence>
<dbReference type="RefSeq" id="WP_067659241.1">
    <property type="nucleotide sequence ID" value="NZ_FQXG01000002.1"/>
</dbReference>
<dbReference type="Pfam" id="PF02133">
    <property type="entry name" value="Transp_cyt_pur"/>
    <property type="match status" value="1"/>
</dbReference>
<feature type="transmembrane region" description="Helical" evidence="7">
    <location>
        <begin position="320"/>
        <end position="337"/>
    </location>
</feature>